<dbReference type="PRINTS" id="PR00080">
    <property type="entry name" value="SDRFAMILY"/>
</dbReference>
<evidence type="ECO:0000256" key="2">
    <source>
        <dbReference type="ARBA" id="ARBA00023002"/>
    </source>
</evidence>
<dbReference type="InterPro" id="IPR002347">
    <property type="entry name" value="SDR_fam"/>
</dbReference>
<protein>
    <submittedName>
        <fullName evidence="4">NAD(P)-dependent oxidoreductase</fullName>
    </submittedName>
</protein>
<evidence type="ECO:0000256" key="1">
    <source>
        <dbReference type="ARBA" id="ARBA00006484"/>
    </source>
</evidence>
<comment type="caution">
    <text evidence="4">The sequence shown here is derived from an EMBL/GenBank/DDBJ whole genome shotgun (WGS) entry which is preliminary data.</text>
</comment>
<gene>
    <name evidence="4" type="ORF">GCM10010841_32400</name>
</gene>
<sequence length="289" mass="30322">MTHHDDPRTPEPAIPPQHQDNPGTEAGLEPAADHGETSYHGSGKLKGKVALITGADSGIGKAVAIAFAREGADVVISYLSEDRDAEDTARLVREAGRQALTIAGDIGDPAHCQKLVERTVAEFGALDVLVNNVAYQNSFKDLGDVTPQELERHYRTNVFAIFYLCQSALPHLKPGASIINTSSVQAYQPSPNILAYASTKGAVVTMTKGLAKMLAEHGIRVNSVAPGPIWTPLVVQGDADSAPEFGQNTPLGRPGQPAELAATYVLLASGDSAYTTGAIYAITGGELTA</sequence>
<dbReference type="InterPro" id="IPR020904">
    <property type="entry name" value="Sc_DH/Rdtase_CS"/>
</dbReference>
<dbReference type="Gene3D" id="3.40.50.720">
    <property type="entry name" value="NAD(P)-binding Rossmann-like Domain"/>
    <property type="match status" value="1"/>
</dbReference>
<dbReference type="SUPFAM" id="SSF51735">
    <property type="entry name" value="NAD(P)-binding Rossmann-fold domains"/>
    <property type="match status" value="1"/>
</dbReference>
<dbReference type="Proteomes" id="UP000661918">
    <property type="component" value="Unassembled WGS sequence"/>
</dbReference>
<dbReference type="Pfam" id="PF13561">
    <property type="entry name" value="adh_short_C2"/>
    <property type="match status" value="1"/>
</dbReference>
<dbReference type="RefSeq" id="WP_188905393.1">
    <property type="nucleotide sequence ID" value="NZ_BMOM01000056.1"/>
</dbReference>
<organism evidence="4 5">
    <name type="scientific">Deinococcus aerophilus</name>
    <dbReference type="NCBI Taxonomy" id="522488"/>
    <lineage>
        <taxon>Bacteria</taxon>
        <taxon>Thermotogati</taxon>
        <taxon>Deinococcota</taxon>
        <taxon>Deinococci</taxon>
        <taxon>Deinococcales</taxon>
        <taxon>Deinococcaceae</taxon>
        <taxon>Deinococcus</taxon>
    </lineage>
</organism>
<comment type="similarity">
    <text evidence="1">Belongs to the short-chain dehydrogenases/reductases (SDR) family.</text>
</comment>
<feature type="region of interest" description="Disordered" evidence="3">
    <location>
        <begin position="1"/>
        <end position="42"/>
    </location>
</feature>
<dbReference type="EMBL" id="BMOM01000056">
    <property type="protein sequence ID" value="GGM22065.1"/>
    <property type="molecule type" value="Genomic_DNA"/>
</dbReference>
<keyword evidence="2" id="KW-0560">Oxidoreductase</keyword>
<proteinExistence type="inferred from homology"/>
<dbReference type="PROSITE" id="PS00061">
    <property type="entry name" value="ADH_SHORT"/>
    <property type="match status" value="1"/>
</dbReference>
<evidence type="ECO:0000313" key="4">
    <source>
        <dbReference type="EMBL" id="GGM22065.1"/>
    </source>
</evidence>
<evidence type="ECO:0000313" key="5">
    <source>
        <dbReference type="Proteomes" id="UP000661918"/>
    </source>
</evidence>
<reference evidence="5" key="1">
    <citation type="journal article" date="2019" name="Int. J. Syst. Evol. Microbiol.">
        <title>The Global Catalogue of Microorganisms (GCM) 10K type strain sequencing project: providing services to taxonomists for standard genome sequencing and annotation.</title>
        <authorList>
            <consortium name="The Broad Institute Genomics Platform"/>
            <consortium name="The Broad Institute Genome Sequencing Center for Infectious Disease"/>
            <person name="Wu L."/>
            <person name="Ma J."/>
        </authorList>
    </citation>
    <scope>NUCLEOTIDE SEQUENCE [LARGE SCALE GENOMIC DNA]</scope>
    <source>
        <strain evidence="5">JCM 15443</strain>
    </source>
</reference>
<dbReference type="PRINTS" id="PR00081">
    <property type="entry name" value="GDHRDH"/>
</dbReference>
<dbReference type="PANTHER" id="PTHR48107:SF16">
    <property type="entry name" value="NADPH-DEPENDENT ALDEHYDE REDUCTASE 1, CHLOROPLASTIC"/>
    <property type="match status" value="1"/>
</dbReference>
<name>A0ABQ2GZS2_9DEIO</name>
<dbReference type="InterPro" id="IPR036291">
    <property type="entry name" value="NAD(P)-bd_dom_sf"/>
</dbReference>
<dbReference type="PANTHER" id="PTHR48107">
    <property type="entry name" value="NADPH-DEPENDENT ALDEHYDE REDUCTASE-LIKE PROTEIN, CHLOROPLASTIC-RELATED"/>
    <property type="match status" value="1"/>
</dbReference>
<evidence type="ECO:0000256" key="3">
    <source>
        <dbReference type="SAM" id="MobiDB-lite"/>
    </source>
</evidence>
<accession>A0ABQ2GZS2</accession>
<keyword evidence="5" id="KW-1185">Reference proteome</keyword>